<dbReference type="PANTHER" id="PTHR43153:SF1">
    <property type="entry name" value="ELECTRON TRANSFER FLAVOPROTEIN SUBUNIT ALPHA, MITOCHONDRIAL"/>
    <property type="match status" value="1"/>
</dbReference>
<evidence type="ECO:0000313" key="7">
    <source>
        <dbReference type="Proteomes" id="UP001378242"/>
    </source>
</evidence>
<keyword evidence="7" id="KW-1185">Reference proteome</keyword>
<dbReference type="Pfam" id="PF00766">
    <property type="entry name" value="ETF_alpha"/>
    <property type="match status" value="1"/>
</dbReference>
<dbReference type="SUPFAM" id="SSF52402">
    <property type="entry name" value="Adenine nucleotide alpha hydrolases-like"/>
    <property type="match status" value="1"/>
</dbReference>
<feature type="domain" description="Electron transfer flavoprotein alpha/beta-subunit N-terminal" evidence="5">
    <location>
        <begin position="133"/>
        <end position="242"/>
    </location>
</feature>
<proteinExistence type="inferred from homology"/>
<dbReference type="RefSeq" id="WP_341541750.1">
    <property type="nucleotide sequence ID" value="NZ_JBAKAP010000002.1"/>
</dbReference>
<feature type="compositionally biased region" description="Low complexity" evidence="3">
    <location>
        <begin position="469"/>
        <end position="506"/>
    </location>
</feature>
<evidence type="ECO:0000259" key="4">
    <source>
        <dbReference type="Pfam" id="PF00766"/>
    </source>
</evidence>
<organism evidence="6 7">
    <name type="scientific">Cobetia marina</name>
    <name type="common">Deleya marina</name>
    <dbReference type="NCBI Taxonomy" id="28258"/>
    <lineage>
        <taxon>Bacteria</taxon>
        <taxon>Pseudomonadati</taxon>
        <taxon>Pseudomonadota</taxon>
        <taxon>Gammaproteobacteria</taxon>
        <taxon>Oceanospirillales</taxon>
        <taxon>Halomonadaceae</taxon>
        <taxon>Cobetia</taxon>
    </lineage>
</organism>
<feature type="region of interest" description="Disordered" evidence="3">
    <location>
        <begin position="1"/>
        <end position="30"/>
    </location>
</feature>
<evidence type="ECO:0000259" key="5">
    <source>
        <dbReference type="Pfam" id="PF01012"/>
    </source>
</evidence>
<dbReference type="SUPFAM" id="SSF52467">
    <property type="entry name" value="DHS-like NAD/FAD-binding domain"/>
    <property type="match status" value="1"/>
</dbReference>
<keyword evidence="2" id="KW-0249">Electron transport</keyword>
<dbReference type="InterPro" id="IPR029035">
    <property type="entry name" value="DHS-like_NAD/FAD-binding_dom"/>
</dbReference>
<dbReference type="PANTHER" id="PTHR43153">
    <property type="entry name" value="ELECTRON TRANSFER FLAVOPROTEIN ALPHA"/>
    <property type="match status" value="1"/>
</dbReference>
<evidence type="ECO:0000313" key="6">
    <source>
        <dbReference type="EMBL" id="MEL0615670.1"/>
    </source>
</evidence>
<dbReference type="Proteomes" id="UP001378242">
    <property type="component" value="Unassembled WGS sequence"/>
</dbReference>
<dbReference type="InterPro" id="IPR014730">
    <property type="entry name" value="ETF_a/b_N"/>
</dbReference>
<sequence>MTIPVDPQATEHPHPSEHPHASERESLPRRDPRLEQQARNRLHPEHLSALQALGRGAATPQERWMGPKGVMRRNPHVGHFIAANGRKRIDRSGRSGPVAAGAGQAAVVAKARVLPLVEIASPAFLIAVVPDMTGGRLSSHDRDVLGLARQIADADPAHLGAVLAVTFGTLREEGDAADSVGLGAAGADRWLHFADSVHDGYAPLAQLAELEAIDTRLAPRLWLLPESRTGGGERGRRLGARLLCQGDALARPSGNVYQLEGELAAIGRGELAEVNVTGRSGNGQQDLTRPLTRILLCEAECAEPVEDVRHAALPLEWEAASTARAVPDVIEDLGPVAVDPSAIALGEAEFILSAGNGIRDWDGFHRAASLLGATEGASRVAVDDGFMPRARQVGATGTWVTARVYVAVGISGAIQHLQGIQRCDKVVAINLDGGCDMVKRADLSVIGDAGAILASLCQQLEAERGAGGDAQAAGGASAAGQSSTAPAMSSNPSSSPSSATLAADAA</sequence>
<dbReference type="EMBL" id="JBAKAP010000002">
    <property type="protein sequence ID" value="MEL0615670.1"/>
    <property type="molecule type" value="Genomic_DNA"/>
</dbReference>
<reference evidence="6 7" key="1">
    <citation type="submission" date="2024-02" db="EMBL/GenBank/DDBJ databases">
        <title>Bacteria isolated from the canopy kelp, Nereocystis luetkeana.</title>
        <authorList>
            <person name="Pfister C.A."/>
            <person name="Younker I.T."/>
            <person name="Light S.H."/>
        </authorList>
    </citation>
    <scope>NUCLEOTIDE SEQUENCE [LARGE SCALE GENOMIC DNA]</scope>
    <source>
        <strain evidence="6 7">TI.5.07</strain>
    </source>
</reference>
<evidence type="ECO:0000256" key="3">
    <source>
        <dbReference type="SAM" id="MobiDB-lite"/>
    </source>
</evidence>
<name>A0ABU9GB23_COBMA</name>
<dbReference type="Pfam" id="PF01012">
    <property type="entry name" value="ETF"/>
    <property type="match status" value="1"/>
</dbReference>
<evidence type="ECO:0000256" key="2">
    <source>
        <dbReference type="ARBA" id="ARBA00022982"/>
    </source>
</evidence>
<feature type="domain" description="Electron transfer flavoprotein alpha subunit C-terminal" evidence="4">
    <location>
        <begin position="345"/>
        <end position="421"/>
    </location>
</feature>
<dbReference type="Gene3D" id="3.40.50.620">
    <property type="entry name" value="HUPs"/>
    <property type="match status" value="1"/>
</dbReference>
<comment type="similarity">
    <text evidence="1">Belongs to the ETF alpha-subunit/FixB family.</text>
</comment>
<dbReference type="InterPro" id="IPR014731">
    <property type="entry name" value="ETF_asu_C"/>
</dbReference>
<dbReference type="InterPro" id="IPR014729">
    <property type="entry name" value="Rossmann-like_a/b/a_fold"/>
</dbReference>
<feature type="compositionally biased region" description="Basic and acidic residues" evidence="3">
    <location>
        <begin position="9"/>
        <end position="30"/>
    </location>
</feature>
<feature type="region of interest" description="Disordered" evidence="3">
    <location>
        <begin position="468"/>
        <end position="506"/>
    </location>
</feature>
<accession>A0ABU9GB23</accession>
<protein>
    <submittedName>
        <fullName evidence="6">Electron transfer flavoprotein subunit alpha/FixB family protein</fullName>
    </submittedName>
</protein>
<keyword evidence="2" id="KW-0813">Transport</keyword>
<gene>
    <name evidence="6" type="ORF">V6243_02415</name>
</gene>
<comment type="caution">
    <text evidence="6">The sequence shown here is derived from an EMBL/GenBank/DDBJ whole genome shotgun (WGS) entry which is preliminary data.</text>
</comment>
<feature type="region of interest" description="Disordered" evidence="3">
    <location>
        <begin position="52"/>
        <end position="75"/>
    </location>
</feature>
<evidence type="ECO:0000256" key="1">
    <source>
        <dbReference type="ARBA" id="ARBA00005817"/>
    </source>
</evidence>
<dbReference type="InterPro" id="IPR001308">
    <property type="entry name" value="ETF_a/FixB"/>
</dbReference>
<dbReference type="Gene3D" id="3.40.50.1220">
    <property type="entry name" value="TPP-binding domain"/>
    <property type="match status" value="1"/>
</dbReference>